<comment type="pathway">
    <text evidence="1 8 9">Porphyrin-containing compound metabolism; protoporphyrin-IX biosynthesis; 5-aminolevulinate from L-glutamyl-tRNA(Glu): step 1/2.</text>
</comment>
<dbReference type="InterPro" id="IPR006151">
    <property type="entry name" value="Shikm_DH/Glu-tRNA_Rdtase"/>
</dbReference>
<proteinExistence type="inferred from homology"/>
<feature type="binding site" evidence="8">
    <location>
        <begin position="119"/>
        <end position="121"/>
    </location>
    <ligand>
        <name>substrate</name>
    </ligand>
</feature>
<evidence type="ECO:0000256" key="9">
    <source>
        <dbReference type="RuleBase" id="RU000584"/>
    </source>
</evidence>
<keyword evidence="5 8" id="KW-0560">Oxidoreductase</keyword>
<dbReference type="GO" id="GO:0008883">
    <property type="term" value="F:glutamyl-tRNA reductase activity"/>
    <property type="evidence" value="ECO:0007669"/>
    <property type="project" value="UniProtKB-EC"/>
</dbReference>
<comment type="miscellaneous">
    <text evidence="8">During catalysis, the active site Cys acts as a nucleophile attacking the alpha-carbonyl group of tRNA-bound glutamate with the formation of a thioester intermediate between enzyme and glutamate, and the concomitant release of tRNA(Glu). The thioester intermediate is finally reduced by direct hydride transfer from NADPH, to form the product GSA.</text>
</comment>
<feature type="region of interest" description="Disordered" evidence="10">
    <location>
        <begin position="419"/>
        <end position="440"/>
    </location>
</feature>
<keyword evidence="4 8" id="KW-0521">NADP</keyword>
<keyword evidence="6 8" id="KW-0627">Porphyrin biosynthesis</keyword>
<dbReference type="PANTHER" id="PTHR43013">
    <property type="entry name" value="GLUTAMYL-TRNA REDUCTASE"/>
    <property type="match status" value="1"/>
</dbReference>
<dbReference type="HAMAP" id="MF_00087">
    <property type="entry name" value="Glu_tRNA_reductase"/>
    <property type="match status" value="1"/>
</dbReference>
<evidence type="ECO:0000256" key="3">
    <source>
        <dbReference type="ARBA" id="ARBA00012970"/>
    </source>
</evidence>
<feature type="domain" description="Glutamyl-tRNA reductase N-terminal" evidence="13">
    <location>
        <begin position="6"/>
        <end position="161"/>
    </location>
</feature>
<dbReference type="Pfam" id="PF05201">
    <property type="entry name" value="GlutR_N"/>
    <property type="match status" value="1"/>
</dbReference>
<evidence type="ECO:0000313" key="15">
    <source>
        <dbReference type="Proteomes" id="UP000789752"/>
    </source>
</evidence>
<feature type="site" description="Important for activity" evidence="8">
    <location>
        <position position="104"/>
    </location>
</feature>
<feature type="compositionally biased region" description="Low complexity" evidence="10">
    <location>
        <begin position="430"/>
        <end position="440"/>
    </location>
</feature>
<evidence type="ECO:0000259" key="12">
    <source>
        <dbReference type="Pfam" id="PF01488"/>
    </source>
</evidence>
<reference evidence="14 15" key="1">
    <citation type="submission" date="2021-04" db="EMBL/GenBank/DDBJ databases">
        <authorList>
            <person name="Vanwijnsberghe S."/>
        </authorList>
    </citation>
    <scope>NUCLEOTIDE SEQUENCE [LARGE SCALE GENOMIC DNA]</scope>
    <source>
        <strain evidence="14 15">LMG 32171</strain>
    </source>
</reference>
<dbReference type="PANTHER" id="PTHR43013:SF1">
    <property type="entry name" value="GLUTAMYL-TRNA REDUCTASE"/>
    <property type="match status" value="1"/>
</dbReference>
<evidence type="ECO:0000259" key="11">
    <source>
        <dbReference type="Pfam" id="PF00745"/>
    </source>
</evidence>
<dbReference type="InterPro" id="IPR036343">
    <property type="entry name" value="GluRdtase_N_sf"/>
</dbReference>
<evidence type="ECO:0000313" key="14">
    <source>
        <dbReference type="EMBL" id="CAG4908368.1"/>
    </source>
</evidence>
<dbReference type="InterPro" id="IPR000343">
    <property type="entry name" value="4pyrrol_synth_GluRdtase"/>
</dbReference>
<dbReference type="PROSITE" id="PS00747">
    <property type="entry name" value="GLUTR"/>
    <property type="match status" value="1"/>
</dbReference>
<sequence length="440" mass="48110">MQLLTIGINHHTAPVALRERVAFPLDQIKPALATFKDIWLGPASRSAPEAAILSTCNRTELYCATDDQAAREAAIQWLSRYHNLPVGELAPHVYALPQSEAVRHAFRVASGLDSMVLGETQIVGQMKDAVRTASEAGALGTYLNQLFQRTFAVAKEVRSTTEIGAQSVSMAAAAVRLAQRIFDKISNQRVLFIGAGEMIELCATHFAAQQPRELVVANRTAERGARLAERFNGRAIPLADLPARMHEFDIIVSCTASTLPIIGLGAMERAVKARRHRPIFMVDLAVPRDIEPEVGKLEDVFLYTVDDLGAIVREGNASRQAAVAQAEAIIETRVQNFMQWLDARSIVPVIRHMHTQADSLRRAELERAHRMLARGDDPAVVLEALSQALTNKLIHGPTHALNRASSENRDKLIELMSGFYHHGGAPGPSDPSDPSGSSDR</sequence>
<evidence type="ECO:0000256" key="1">
    <source>
        <dbReference type="ARBA" id="ARBA00005059"/>
    </source>
</evidence>
<dbReference type="InterPro" id="IPR018214">
    <property type="entry name" value="GluRdtase_CS"/>
</dbReference>
<dbReference type="InterPro" id="IPR015896">
    <property type="entry name" value="4pyrrol_synth_GluRdtase_dimer"/>
</dbReference>
<comment type="caution">
    <text evidence="14">The sequence shown here is derived from an EMBL/GenBank/DDBJ whole genome shotgun (WGS) entry which is preliminary data.</text>
</comment>
<feature type="binding site" evidence="8">
    <location>
        <begin position="194"/>
        <end position="199"/>
    </location>
    <ligand>
        <name>NADP(+)</name>
        <dbReference type="ChEBI" id="CHEBI:58349"/>
    </ligand>
</feature>
<gene>
    <name evidence="8 14" type="primary">hemA</name>
    <name evidence="14" type="ORF">R54767_03501</name>
</gene>
<organism evidence="14 15">
    <name type="scientific">Paraburkholderia gardini</name>
    <dbReference type="NCBI Taxonomy" id="2823469"/>
    <lineage>
        <taxon>Bacteria</taxon>
        <taxon>Pseudomonadati</taxon>
        <taxon>Pseudomonadota</taxon>
        <taxon>Betaproteobacteria</taxon>
        <taxon>Burkholderiales</taxon>
        <taxon>Burkholderiaceae</taxon>
        <taxon>Paraburkholderia</taxon>
    </lineage>
</organism>
<comment type="domain">
    <text evidence="8">Possesses an unusual extended V-shaped dimeric structure with each monomer consisting of three distinct domains arranged along a curved 'spinal' alpha-helix. The N-terminal catalytic domain specifically recognizes the glutamate moiety of the substrate. The second domain is the NADPH-binding domain, and the third C-terminal domain is responsible for dimerization.</text>
</comment>
<dbReference type="Pfam" id="PF01488">
    <property type="entry name" value="Shikimate_DH"/>
    <property type="match status" value="1"/>
</dbReference>
<dbReference type="SUPFAM" id="SSF69742">
    <property type="entry name" value="Glutamyl tRNA-reductase catalytic, N-terminal domain"/>
    <property type="match status" value="1"/>
</dbReference>
<feature type="domain" description="Tetrapyrrole biosynthesis glutamyl-tRNA reductase dimerisation" evidence="11">
    <location>
        <begin position="325"/>
        <end position="417"/>
    </location>
</feature>
<comment type="function">
    <text evidence="8">Catalyzes the NADPH-dependent reduction of glutamyl-tRNA(Glu) to glutamate 1-semialdehyde (GSA).</text>
</comment>
<dbReference type="NCBIfam" id="TIGR01035">
    <property type="entry name" value="hemA"/>
    <property type="match status" value="1"/>
</dbReference>
<feature type="binding site" evidence="8">
    <location>
        <position position="125"/>
    </location>
    <ligand>
        <name>substrate</name>
    </ligand>
</feature>
<protein>
    <recommendedName>
        <fullName evidence="3 8">Glutamyl-tRNA reductase</fullName>
        <shortName evidence="8">GluTR</shortName>
        <ecNumber evidence="3 8">1.2.1.70</ecNumber>
    </recommendedName>
</protein>
<dbReference type="EC" id="1.2.1.70" evidence="3 8"/>
<dbReference type="SUPFAM" id="SSF51735">
    <property type="entry name" value="NAD(P)-binding Rossmann-fold domains"/>
    <property type="match status" value="1"/>
</dbReference>
<evidence type="ECO:0000256" key="8">
    <source>
        <dbReference type="HAMAP-Rule" id="MF_00087"/>
    </source>
</evidence>
<dbReference type="Pfam" id="PF00745">
    <property type="entry name" value="GlutR_dimer"/>
    <property type="match status" value="1"/>
</dbReference>
<dbReference type="SUPFAM" id="SSF69075">
    <property type="entry name" value="Glutamyl tRNA-reductase dimerization domain"/>
    <property type="match status" value="1"/>
</dbReference>
<feature type="domain" description="Quinate/shikimate 5-dehydrogenase/glutamyl-tRNA reductase" evidence="12">
    <location>
        <begin position="177"/>
        <end position="310"/>
    </location>
</feature>
<dbReference type="Gene3D" id="3.30.460.30">
    <property type="entry name" value="Glutamyl-tRNA reductase, N-terminal domain"/>
    <property type="match status" value="1"/>
</dbReference>
<keyword evidence="15" id="KW-1185">Reference proteome</keyword>
<dbReference type="Proteomes" id="UP000789752">
    <property type="component" value="Unassembled WGS sequence"/>
</dbReference>
<dbReference type="RefSeq" id="WP_228980419.1">
    <property type="nucleotide sequence ID" value="NZ_CAJQYY010000020.1"/>
</dbReference>
<evidence type="ECO:0000256" key="10">
    <source>
        <dbReference type="SAM" id="MobiDB-lite"/>
    </source>
</evidence>
<evidence type="ECO:0000256" key="5">
    <source>
        <dbReference type="ARBA" id="ARBA00023002"/>
    </source>
</evidence>
<name>A0ABN7QMG2_9BURK</name>
<comment type="similarity">
    <text evidence="2 8 9">Belongs to the glutamyl-tRNA reductase family.</text>
</comment>
<dbReference type="EMBL" id="CAJQYY010000020">
    <property type="protein sequence ID" value="CAG4908368.1"/>
    <property type="molecule type" value="Genomic_DNA"/>
</dbReference>
<dbReference type="Gene3D" id="3.40.50.720">
    <property type="entry name" value="NAD(P)-binding Rossmann-like Domain"/>
    <property type="match status" value="1"/>
</dbReference>
<feature type="active site" description="Nucleophile" evidence="8">
    <location>
        <position position="56"/>
    </location>
</feature>
<dbReference type="InterPro" id="IPR015895">
    <property type="entry name" value="4pyrrol_synth_GluRdtase_N"/>
</dbReference>
<evidence type="ECO:0000256" key="7">
    <source>
        <dbReference type="ARBA" id="ARBA00047464"/>
    </source>
</evidence>
<evidence type="ECO:0000259" key="13">
    <source>
        <dbReference type="Pfam" id="PF05201"/>
    </source>
</evidence>
<comment type="catalytic activity">
    <reaction evidence="7 8 9">
        <text>(S)-4-amino-5-oxopentanoate + tRNA(Glu) + NADP(+) = L-glutamyl-tRNA(Glu) + NADPH + H(+)</text>
        <dbReference type="Rhea" id="RHEA:12344"/>
        <dbReference type="Rhea" id="RHEA-COMP:9663"/>
        <dbReference type="Rhea" id="RHEA-COMP:9680"/>
        <dbReference type="ChEBI" id="CHEBI:15378"/>
        <dbReference type="ChEBI" id="CHEBI:57501"/>
        <dbReference type="ChEBI" id="CHEBI:57783"/>
        <dbReference type="ChEBI" id="CHEBI:58349"/>
        <dbReference type="ChEBI" id="CHEBI:78442"/>
        <dbReference type="ChEBI" id="CHEBI:78520"/>
        <dbReference type="EC" id="1.2.1.70"/>
    </reaction>
</comment>
<accession>A0ABN7QMG2</accession>
<feature type="binding site" evidence="8">
    <location>
        <begin position="55"/>
        <end position="58"/>
    </location>
    <ligand>
        <name>substrate</name>
    </ligand>
</feature>
<dbReference type="InterPro" id="IPR036453">
    <property type="entry name" value="GluRdtase_dimer_dom_sf"/>
</dbReference>
<feature type="binding site" evidence="8">
    <location>
        <position position="114"/>
    </location>
    <ligand>
        <name>substrate</name>
    </ligand>
</feature>
<evidence type="ECO:0000256" key="6">
    <source>
        <dbReference type="ARBA" id="ARBA00023244"/>
    </source>
</evidence>
<dbReference type="InterPro" id="IPR036291">
    <property type="entry name" value="NAD(P)-bd_dom_sf"/>
</dbReference>
<evidence type="ECO:0000256" key="2">
    <source>
        <dbReference type="ARBA" id="ARBA00005916"/>
    </source>
</evidence>
<evidence type="ECO:0000256" key="4">
    <source>
        <dbReference type="ARBA" id="ARBA00022857"/>
    </source>
</evidence>
<dbReference type="CDD" id="cd05213">
    <property type="entry name" value="NAD_bind_Glutamyl_tRNA_reduct"/>
    <property type="match status" value="1"/>
</dbReference>
<comment type="subunit">
    <text evidence="8">Homodimer.</text>
</comment>
<dbReference type="PIRSF" id="PIRSF000445">
    <property type="entry name" value="4pyrrol_synth_GluRdtase"/>
    <property type="match status" value="1"/>
</dbReference>